<feature type="non-terminal residue" evidence="1">
    <location>
        <position position="1"/>
    </location>
</feature>
<protein>
    <submittedName>
        <fullName evidence="1">Uncharacterized protein</fullName>
    </submittedName>
</protein>
<dbReference type="OrthoDB" id="10522395at2759"/>
<dbReference type="AlphaFoldDB" id="A0A2T3ZME2"/>
<evidence type="ECO:0000313" key="1">
    <source>
        <dbReference type="EMBL" id="PTB45974.1"/>
    </source>
</evidence>
<organism evidence="1 2">
    <name type="scientific">Trichoderma asperellum (strain ATCC 204424 / CBS 433.97 / NBRC 101777)</name>
    <dbReference type="NCBI Taxonomy" id="1042311"/>
    <lineage>
        <taxon>Eukaryota</taxon>
        <taxon>Fungi</taxon>
        <taxon>Dikarya</taxon>
        <taxon>Ascomycota</taxon>
        <taxon>Pezizomycotina</taxon>
        <taxon>Sordariomycetes</taxon>
        <taxon>Hypocreomycetidae</taxon>
        <taxon>Hypocreales</taxon>
        <taxon>Hypocreaceae</taxon>
        <taxon>Trichoderma</taxon>
    </lineage>
</organism>
<proteinExistence type="predicted"/>
<dbReference type="Proteomes" id="UP000240493">
    <property type="component" value="Unassembled WGS sequence"/>
</dbReference>
<gene>
    <name evidence="1" type="ORF">M441DRAFT_115050</name>
</gene>
<accession>A0A2T3ZME2</accession>
<dbReference type="EMBL" id="KZ679256">
    <property type="protein sequence ID" value="PTB45974.1"/>
    <property type="molecule type" value="Genomic_DNA"/>
</dbReference>
<name>A0A2T3ZME2_TRIA4</name>
<evidence type="ECO:0000313" key="2">
    <source>
        <dbReference type="Proteomes" id="UP000240493"/>
    </source>
</evidence>
<keyword evidence="2" id="KW-1185">Reference proteome</keyword>
<sequence length="60" mass="6615">RTNTSQWLSARRTSNVTRILPAARKRRQCRTPDSCICIMGAKEGASSKHLGMQGESIILA</sequence>
<feature type="non-terminal residue" evidence="1">
    <location>
        <position position="60"/>
    </location>
</feature>
<reference evidence="1 2" key="1">
    <citation type="submission" date="2016-07" db="EMBL/GenBank/DDBJ databases">
        <title>Multiple horizontal gene transfer events from other fungi enriched the ability of initially mycotrophic Trichoderma (Ascomycota) to feed on dead plant biomass.</title>
        <authorList>
            <consortium name="DOE Joint Genome Institute"/>
            <person name="Aerts A."/>
            <person name="Atanasova L."/>
            <person name="Chenthamara K."/>
            <person name="Zhang J."/>
            <person name="Grujic M."/>
            <person name="Henrissat B."/>
            <person name="Kuo A."/>
            <person name="Salamov A."/>
            <person name="Lipzen A."/>
            <person name="Labutti K."/>
            <person name="Barry K."/>
            <person name="Miao Y."/>
            <person name="Rahimi M.J."/>
            <person name="Shen Q."/>
            <person name="Grigoriev I.V."/>
            <person name="Kubicek C.P."/>
            <person name="Druzhinina I.S."/>
        </authorList>
    </citation>
    <scope>NUCLEOTIDE SEQUENCE [LARGE SCALE GENOMIC DNA]</scope>
    <source>
        <strain evidence="1 2">CBS 433.97</strain>
    </source>
</reference>